<comment type="caution">
    <text evidence="4">The sequence shown here is derived from an EMBL/GenBank/DDBJ whole genome shotgun (WGS) entry which is preliminary data.</text>
</comment>
<keyword evidence="5" id="KW-1185">Reference proteome</keyword>
<dbReference type="EMBL" id="VFQX01000009">
    <property type="protein sequence ID" value="KAF0982689.1"/>
    <property type="molecule type" value="Genomic_DNA"/>
</dbReference>
<feature type="signal peptide" evidence="3">
    <location>
        <begin position="1"/>
        <end position="29"/>
    </location>
</feature>
<feature type="region of interest" description="Disordered" evidence="1">
    <location>
        <begin position="148"/>
        <end position="183"/>
    </location>
</feature>
<evidence type="ECO:0000256" key="2">
    <source>
        <dbReference type="SAM" id="Phobius"/>
    </source>
</evidence>
<keyword evidence="2" id="KW-0812">Transmembrane</keyword>
<proteinExistence type="predicted"/>
<dbReference type="VEuPathDB" id="AmoebaDB:FDP41_011619"/>
<protein>
    <submittedName>
        <fullName evidence="4">Uncharacterized protein</fullName>
    </submittedName>
</protein>
<evidence type="ECO:0000313" key="5">
    <source>
        <dbReference type="Proteomes" id="UP000444721"/>
    </source>
</evidence>
<keyword evidence="2" id="KW-0472">Membrane</keyword>
<dbReference type="OrthoDB" id="10467207at2759"/>
<evidence type="ECO:0000256" key="3">
    <source>
        <dbReference type="SAM" id="SignalP"/>
    </source>
</evidence>
<organism evidence="4 5">
    <name type="scientific">Naegleria fowleri</name>
    <name type="common">Brain eating amoeba</name>
    <dbReference type="NCBI Taxonomy" id="5763"/>
    <lineage>
        <taxon>Eukaryota</taxon>
        <taxon>Discoba</taxon>
        <taxon>Heterolobosea</taxon>
        <taxon>Tetramitia</taxon>
        <taxon>Eutetramitia</taxon>
        <taxon>Vahlkampfiidae</taxon>
        <taxon>Naegleria</taxon>
    </lineage>
</organism>
<gene>
    <name evidence="4" type="ORF">FDP41_011619</name>
</gene>
<accession>A0A6A5CBQ0</accession>
<keyword evidence="3" id="KW-0732">Signal</keyword>
<feature type="chain" id="PRO_5025593773" evidence="3">
    <location>
        <begin position="30"/>
        <end position="183"/>
    </location>
</feature>
<name>A0A6A5CBQ0_NAEFO</name>
<evidence type="ECO:0000313" key="4">
    <source>
        <dbReference type="EMBL" id="KAF0982689.1"/>
    </source>
</evidence>
<dbReference type="RefSeq" id="XP_044567402.1">
    <property type="nucleotide sequence ID" value="XM_044702047.1"/>
</dbReference>
<feature type="compositionally biased region" description="Basic and acidic residues" evidence="1">
    <location>
        <begin position="158"/>
        <end position="183"/>
    </location>
</feature>
<feature type="transmembrane region" description="Helical" evidence="2">
    <location>
        <begin position="77"/>
        <end position="108"/>
    </location>
</feature>
<dbReference type="VEuPathDB" id="AmoebaDB:NfTy_017660"/>
<dbReference type="Proteomes" id="UP000444721">
    <property type="component" value="Unassembled WGS sequence"/>
</dbReference>
<reference evidence="4 5" key="1">
    <citation type="journal article" date="2019" name="Sci. Rep.">
        <title>Nanopore sequencing improves the draft genome of the human pathogenic amoeba Naegleria fowleri.</title>
        <authorList>
            <person name="Liechti N."/>
            <person name="Schurch N."/>
            <person name="Bruggmann R."/>
            <person name="Wittwer M."/>
        </authorList>
    </citation>
    <scope>NUCLEOTIDE SEQUENCE [LARGE SCALE GENOMIC DNA]</scope>
    <source>
        <strain evidence="4 5">ATCC 30894</strain>
    </source>
</reference>
<evidence type="ECO:0000256" key="1">
    <source>
        <dbReference type="SAM" id="MobiDB-lite"/>
    </source>
</evidence>
<dbReference type="AlphaFoldDB" id="A0A6A5CBQ0"/>
<sequence>MLNHDTHHHHSVLMILLFTTCWLISTVSAHSATPLLKLQYEIHPERDQQSLNKYSLVMVETNTTNITHPSSSTPNPYLQYVSIIPIALMGVIGFLICSLSLLSVIVYCAKEYRKRNLQADSNINSIYDQHHHRSSNFTSLSKNLVNTDHAATEDEENRIDSEPYTRRPQRLNRDYDSDEEQTR</sequence>
<dbReference type="GeneID" id="68118834"/>
<dbReference type="VEuPathDB" id="AmoebaDB:NF0114080"/>
<keyword evidence="2" id="KW-1133">Transmembrane helix</keyword>